<organism evidence="1">
    <name type="scientific">marine sediment metagenome</name>
    <dbReference type="NCBI Taxonomy" id="412755"/>
    <lineage>
        <taxon>unclassified sequences</taxon>
        <taxon>metagenomes</taxon>
        <taxon>ecological metagenomes</taxon>
    </lineage>
</organism>
<proteinExistence type="predicted"/>
<feature type="non-terminal residue" evidence="1">
    <location>
        <position position="78"/>
    </location>
</feature>
<comment type="caution">
    <text evidence="1">The sequence shown here is derived from an EMBL/GenBank/DDBJ whole genome shotgun (WGS) entry which is preliminary data.</text>
</comment>
<sequence>MYVFRKYQAVQYHFQNVLRYLKEEKDAVVFRKEDKVLIKKAINVTGTTKLPANHYVYELSAFLEAMKSAIDFLATVVS</sequence>
<gene>
    <name evidence="1" type="ORF">LCGC14_2078490</name>
</gene>
<evidence type="ECO:0000313" key="1">
    <source>
        <dbReference type="EMBL" id="KKL73081.1"/>
    </source>
</evidence>
<reference evidence="1" key="1">
    <citation type="journal article" date="2015" name="Nature">
        <title>Complex archaea that bridge the gap between prokaryotes and eukaryotes.</title>
        <authorList>
            <person name="Spang A."/>
            <person name="Saw J.H."/>
            <person name="Jorgensen S.L."/>
            <person name="Zaremba-Niedzwiedzka K."/>
            <person name="Martijn J."/>
            <person name="Lind A.E."/>
            <person name="van Eijk R."/>
            <person name="Schleper C."/>
            <person name="Guy L."/>
            <person name="Ettema T.J."/>
        </authorList>
    </citation>
    <scope>NUCLEOTIDE SEQUENCE</scope>
</reference>
<name>A0A0F9F3M6_9ZZZZ</name>
<protein>
    <submittedName>
        <fullName evidence="1">Uncharacterized protein</fullName>
    </submittedName>
</protein>
<dbReference type="AlphaFoldDB" id="A0A0F9F3M6"/>
<dbReference type="EMBL" id="LAZR01025075">
    <property type="protein sequence ID" value="KKL73081.1"/>
    <property type="molecule type" value="Genomic_DNA"/>
</dbReference>
<accession>A0A0F9F3M6</accession>